<dbReference type="PANTHER" id="PTHR43297:SF2">
    <property type="entry name" value="DIPEPTIDE TRANSPORT ATP-BINDING PROTEIN DPPD"/>
    <property type="match status" value="1"/>
</dbReference>
<dbReference type="Pfam" id="PF08352">
    <property type="entry name" value="oligo_HPY"/>
    <property type="match status" value="1"/>
</dbReference>
<name>A0ABU8GWL7_9ACTN</name>
<dbReference type="SUPFAM" id="SSF52540">
    <property type="entry name" value="P-loop containing nucleoside triphosphate hydrolases"/>
    <property type="match status" value="1"/>
</dbReference>
<comment type="subcellular location">
    <subcellularLocation>
        <location evidence="1">Membrane</location>
    </subcellularLocation>
</comment>
<evidence type="ECO:0000256" key="1">
    <source>
        <dbReference type="ARBA" id="ARBA00004370"/>
    </source>
</evidence>
<keyword evidence="6 9" id="KW-0067">ATP-binding</keyword>
<dbReference type="PANTHER" id="PTHR43297">
    <property type="entry name" value="OLIGOPEPTIDE TRANSPORT ATP-BINDING PROTEIN APPD"/>
    <property type="match status" value="1"/>
</dbReference>
<reference evidence="9 10" key="1">
    <citation type="submission" date="2024-03" db="EMBL/GenBank/DDBJ databases">
        <title>First Report of Pectobacterium brasiliscabiei causing potato scab in china.</title>
        <authorList>
            <person name="Handique U."/>
        </authorList>
    </citation>
    <scope>NUCLEOTIDE SEQUENCE [LARGE SCALE GENOMIC DNA]</scope>
    <source>
        <strain evidence="9 10">ZRIMU1503</strain>
    </source>
</reference>
<dbReference type="InterPro" id="IPR013563">
    <property type="entry name" value="Oligopep_ABC_C"/>
</dbReference>
<accession>A0ABU8GWL7</accession>
<evidence type="ECO:0000313" key="10">
    <source>
        <dbReference type="Proteomes" id="UP001365781"/>
    </source>
</evidence>
<feature type="domain" description="Oligopeptide/dipeptide ABC transporter C-terminal" evidence="8">
    <location>
        <begin position="27"/>
        <end position="73"/>
    </location>
</feature>
<keyword evidence="3" id="KW-0813">Transport</keyword>
<evidence type="ECO:0000256" key="5">
    <source>
        <dbReference type="ARBA" id="ARBA00022741"/>
    </source>
</evidence>
<organism evidence="9 10">
    <name type="scientific">Streptomyces brasiliscabiei</name>
    <dbReference type="NCBI Taxonomy" id="2736302"/>
    <lineage>
        <taxon>Bacteria</taxon>
        <taxon>Bacillati</taxon>
        <taxon>Actinomycetota</taxon>
        <taxon>Actinomycetes</taxon>
        <taxon>Kitasatosporales</taxon>
        <taxon>Streptomycetaceae</taxon>
        <taxon>Streptomyces</taxon>
    </lineage>
</organism>
<evidence type="ECO:0000256" key="6">
    <source>
        <dbReference type="ARBA" id="ARBA00022840"/>
    </source>
</evidence>
<dbReference type="Proteomes" id="UP001365781">
    <property type="component" value="Unassembled WGS sequence"/>
</dbReference>
<comment type="similarity">
    <text evidence="2">Belongs to the ABC transporter superfamily.</text>
</comment>
<evidence type="ECO:0000259" key="8">
    <source>
        <dbReference type="Pfam" id="PF08352"/>
    </source>
</evidence>
<dbReference type="GO" id="GO:0005524">
    <property type="term" value="F:ATP binding"/>
    <property type="evidence" value="ECO:0007669"/>
    <property type="project" value="UniProtKB-KW"/>
</dbReference>
<evidence type="ECO:0000256" key="7">
    <source>
        <dbReference type="ARBA" id="ARBA00023136"/>
    </source>
</evidence>
<proteinExistence type="inferred from homology"/>
<dbReference type="InterPro" id="IPR050388">
    <property type="entry name" value="ABC_Ni/Peptide_Import"/>
</dbReference>
<evidence type="ECO:0000313" key="9">
    <source>
        <dbReference type="EMBL" id="MEI5617571.1"/>
    </source>
</evidence>
<sequence>LLLITHDLGLVGQWADRVVVMYAGRKVEEAPPGVLFERPLHPYTQGLLAASPRLHEKLHYRSARLSEIPGNIASATTQAG</sequence>
<evidence type="ECO:0000256" key="3">
    <source>
        <dbReference type="ARBA" id="ARBA00022448"/>
    </source>
</evidence>
<keyword evidence="4" id="KW-1003">Cell membrane</keyword>
<dbReference type="EMBL" id="JBBAYM010000800">
    <property type="protein sequence ID" value="MEI5617571.1"/>
    <property type="molecule type" value="Genomic_DNA"/>
</dbReference>
<keyword evidence="7" id="KW-0472">Membrane</keyword>
<feature type="non-terminal residue" evidence="9">
    <location>
        <position position="1"/>
    </location>
</feature>
<evidence type="ECO:0000256" key="4">
    <source>
        <dbReference type="ARBA" id="ARBA00022475"/>
    </source>
</evidence>
<dbReference type="Gene3D" id="3.40.50.300">
    <property type="entry name" value="P-loop containing nucleotide triphosphate hydrolases"/>
    <property type="match status" value="1"/>
</dbReference>
<feature type="non-terminal residue" evidence="9">
    <location>
        <position position="80"/>
    </location>
</feature>
<keyword evidence="10" id="KW-1185">Reference proteome</keyword>
<protein>
    <submittedName>
        <fullName evidence="9">ABC transporter ATP-binding protein</fullName>
    </submittedName>
</protein>
<keyword evidence="5" id="KW-0547">Nucleotide-binding</keyword>
<gene>
    <name evidence="9" type="ORF">WB403_51655</name>
</gene>
<evidence type="ECO:0000256" key="2">
    <source>
        <dbReference type="ARBA" id="ARBA00005417"/>
    </source>
</evidence>
<comment type="caution">
    <text evidence="9">The sequence shown here is derived from an EMBL/GenBank/DDBJ whole genome shotgun (WGS) entry which is preliminary data.</text>
</comment>
<dbReference type="InterPro" id="IPR027417">
    <property type="entry name" value="P-loop_NTPase"/>
</dbReference>